<name>A0A0K8J7K4_9FIRM</name>
<evidence type="ECO:0000259" key="5">
    <source>
        <dbReference type="Pfam" id="PF13476"/>
    </source>
</evidence>
<dbReference type="Gene3D" id="3.40.50.300">
    <property type="entry name" value="P-loop containing nucleotide triphosphate hydrolases"/>
    <property type="match status" value="2"/>
</dbReference>
<evidence type="ECO:0000256" key="3">
    <source>
        <dbReference type="ARBA" id="ARBA00013368"/>
    </source>
</evidence>
<dbReference type="PANTHER" id="PTHR32114:SF2">
    <property type="entry name" value="ABC TRANSPORTER ABCH.3"/>
    <property type="match status" value="1"/>
</dbReference>
<dbReference type="Proteomes" id="UP000196053">
    <property type="component" value="Chromosome I"/>
</dbReference>
<evidence type="ECO:0000313" key="7">
    <source>
        <dbReference type="Proteomes" id="UP000196053"/>
    </source>
</evidence>
<feature type="domain" description="Rad50/SbcC-type AAA" evidence="5">
    <location>
        <begin position="6"/>
        <end position="216"/>
    </location>
</feature>
<evidence type="ECO:0000256" key="4">
    <source>
        <dbReference type="SAM" id="Coils"/>
    </source>
</evidence>
<dbReference type="InterPro" id="IPR025662">
    <property type="entry name" value="Sigma_54_int_dom_ATP-bd_1"/>
</dbReference>
<dbReference type="PROSITE" id="PS00675">
    <property type="entry name" value="SIGMA54_INTERACT_1"/>
    <property type="match status" value="1"/>
</dbReference>
<dbReference type="OrthoDB" id="9795626at2"/>
<dbReference type="InterPro" id="IPR038729">
    <property type="entry name" value="Rad50/SbcC_AAA"/>
</dbReference>
<evidence type="ECO:0000256" key="2">
    <source>
        <dbReference type="ARBA" id="ARBA00011322"/>
    </source>
</evidence>
<dbReference type="RefSeq" id="WP_058258684.1">
    <property type="nucleotide sequence ID" value="NZ_DUPS01000030.1"/>
</dbReference>
<feature type="coiled-coil region" evidence="4">
    <location>
        <begin position="399"/>
        <end position="478"/>
    </location>
</feature>
<dbReference type="GO" id="GO:0016887">
    <property type="term" value="F:ATP hydrolysis activity"/>
    <property type="evidence" value="ECO:0007669"/>
    <property type="project" value="InterPro"/>
</dbReference>
<sequence length="1051" mass="120641">MKPIYIKMSAFGSYAGEEIIDFTDINSGIFLITGDTGAGKTTIFDAITYALYDQTSGGKRDGAMMRSQYANDDVPTYVEFKFLYRGKTYIINRSPRQNRRSKRRNKEGEYTITTDQPRVSLIMPDGQIYKGNIRETNQKIIEIIGLDVNQFTQIAMIAQGDFLKLLHASSKERKEIFGKIFNTKIYWLIEEELKRRASAISATLEDNKKAINRELENVQCIKDSRLTEKWQDMKQFMESDSDKQLELIELIISEAKERENEINNSIQKNQEELEKINSKLMQAKDINNLFEALELAHKKKEELDLRKDQMDLVWQQIDRGKKALQVEPKEASYLNKQRELSECSKRIEDLKAWLEKNEAKLAMLKKEKEDKEKEYKKKSPILASKISNINELLPKYEQLDKMTSEIKSLKEIKAITEEKYDKADKNVNKTKENKENLIKEQEELKSLADRYTHLELTVKNLDEKINSLKSLINLIKQMKSLLANYNQGEKDYKAADEDYDLKCKHYENLYHNFIEGQAGILATSLEEGSPCPVCGSTSHPNKAVATDLLIDESKLREAKKQMDEAAKLRQAKNEVLQKAEQEYKVKRNLVEHEGKRIVAASFNPDQVNIESLQTMLAKEEEKLQALTTEKNQAKAAGDKYTAYQTQLKDLEAALESYNKEKEEANKALGEVAVSLTKTETITNSLKEALVYENKSHALNELAAAKEQMEKLDKAKAKIADEYQAMVEVASNKKGNLKAEEKSFIRLTEEVRSFKEAFYNELEKQGFSSVEDYHKSLISSQKIEELSQSYQSYRDEIIENDTNLKNYTMQTQGKSRIETKDLENRKSQLTKVKTELEDDGKYVYGIIKRNQEIYDKLTKLIADRKKTKNTYGTISRLSDTANGKLSKRHINFQTYIQRRYFNMILAEANKRLYTMSNNQFILKCRDMEDLSGQGEVGLDLDVYSMVNDQVRDVKTLSGGESFMAALSMALGMSDIIQNTAGRIHIDTMFIDEGFGSLSENTRMQAIKILNDLSGGKRLVGIISHVTELKAQIETKLLVTKGEKGSRARWEIS</sequence>
<dbReference type="InterPro" id="IPR027417">
    <property type="entry name" value="P-loop_NTPase"/>
</dbReference>
<dbReference type="KEGG" id="hsd:SD1D_1899"/>
<dbReference type="Pfam" id="PF13558">
    <property type="entry name" value="SbcC_Walker_B"/>
    <property type="match status" value="1"/>
</dbReference>
<comment type="similarity">
    <text evidence="1">Belongs to the SMC family. SbcC subfamily.</text>
</comment>
<accession>A0A0K8J7K4</accession>
<reference evidence="7" key="1">
    <citation type="submission" date="2015-09" db="EMBL/GenBank/DDBJ databases">
        <authorList>
            <person name="Wibberg D."/>
        </authorList>
    </citation>
    <scope>NUCLEOTIDE SEQUENCE [LARGE SCALE GENOMIC DNA]</scope>
    <source>
        <strain evidence="7">SD1D</strain>
    </source>
</reference>
<protein>
    <recommendedName>
        <fullName evidence="3">Nuclease SbcCD subunit C</fullName>
    </recommendedName>
</protein>
<organism evidence="6 7">
    <name type="scientific">Herbinix luporum</name>
    <dbReference type="NCBI Taxonomy" id="1679721"/>
    <lineage>
        <taxon>Bacteria</taxon>
        <taxon>Bacillati</taxon>
        <taxon>Bacillota</taxon>
        <taxon>Clostridia</taxon>
        <taxon>Lachnospirales</taxon>
        <taxon>Lachnospiraceae</taxon>
        <taxon>Herbinix</taxon>
    </lineage>
</organism>
<gene>
    <name evidence="6" type="ORF">SD1D_1899</name>
</gene>
<evidence type="ECO:0000313" key="6">
    <source>
        <dbReference type="EMBL" id="CUH93439.1"/>
    </source>
</evidence>
<keyword evidence="7" id="KW-1185">Reference proteome</keyword>
<dbReference type="AlphaFoldDB" id="A0A0K8J7K4"/>
<feature type="coiled-coil region" evidence="4">
    <location>
        <begin position="252"/>
        <end position="286"/>
    </location>
</feature>
<keyword evidence="4" id="KW-0175">Coiled coil</keyword>
<dbReference type="PANTHER" id="PTHR32114">
    <property type="entry name" value="ABC TRANSPORTER ABCH.3"/>
    <property type="match status" value="1"/>
</dbReference>
<feature type="coiled-coil region" evidence="4">
    <location>
        <begin position="347"/>
        <end position="374"/>
    </location>
</feature>
<dbReference type="SUPFAM" id="SSF52540">
    <property type="entry name" value="P-loop containing nucleoside triphosphate hydrolases"/>
    <property type="match status" value="1"/>
</dbReference>
<proteinExistence type="inferred from homology"/>
<evidence type="ECO:0000256" key="1">
    <source>
        <dbReference type="ARBA" id="ARBA00006930"/>
    </source>
</evidence>
<dbReference type="Pfam" id="PF13476">
    <property type="entry name" value="AAA_23"/>
    <property type="match status" value="1"/>
</dbReference>
<comment type="subunit">
    <text evidence="2">Heterodimer of SbcC and SbcD.</text>
</comment>
<feature type="coiled-coil region" evidence="4">
    <location>
        <begin position="555"/>
        <end position="739"/>
    </location>
</feature>
<dbReference type="EMBL" id="LN879430">
    <property type="protein sequence ID" value="CUH93439.1"/>
    <property type="molecule type" value="Genomic_DNA"/>
</dbReference>
<dbReference type="GO" id="GO:0006302">
    <property type="term" value="P:double-strand break repair"/>
    <property type="evidence" value="ECO:0007669"/>
    <property type="project" value="InterPro"/>
</dbReference>